<evidence type="ECO:0000259" key="2">
    <source>
        <dbReference type="PROSITE" id="PS50011"/>
    </source>
</evidence>
<dbReference type="SUPFAM" id="SSF56112">
    <property type="entry name" value="Protein kinase-like (PK-like)"/>
    <property type="match status" value="1"/>
</dbReference>
<dbReference type="InterPro" id="IPR011990">
    <property type="entry name" value="TPR-like_helical_dom_sf"/>
</dbReference>
<name>A0A015JCV3_RHIIW</name>
<evidence type="ECO:0000256" key="1">
    <source>
        <dbReference type="PROSITE-ProRule" id="PRU10141"/>
    </source>
</evidence>
<dbReference type="Gene3D" id="1.10.510.10">
    <property type="entry name" value="Transferase(Phosphotransferase) domain 1"/>
    <property type="match status" value="1"/>
</dbReference>
<dbReference type="EMBL" id="JEMT01022806">
    <property type="protein sequence ID" value="EXX64790.1"/>
    <property type="molecule type" value="Genomic_DNA"/>
</dbReference>
<evidence type="ECO:0000313" key="3">
    <source>
        <dbReference type="EMBL" id="EXX64790.1"/>
    </source>
</evidence>
<protein>
    <submittedName>
        <fullName evidence="3">Sps1p</fullName>
    </submittedName>
</protein>
<evidence type="ECO:0000313" key="4">
    <source>
        <dbReference type="Proteomes" id="UP000022910"/>
    </source>
</evidence>
<dbReference type="SUPFAM" id="SSF81901">
    <property type="entry name" value="HCP-like"/>
    <property type="match status" value="2"/>
</dbReference>
<gene>
    <name evidence="3" type="ORF">RirG_139430</name>
</gene>
<feature type="domain" description="Protein kinase" evidence="2">
    <location>
        <begin position="34"/>
        <end position="301"/>
    </location>
</feature>
<comment type="caution">
    <text evidence="3">The sequence shown here is derived from an EMBL/GenBank/DDBJ whole genome shotgun (WGS) entry which is preliminary data.</text>
</comment>
<dbReference type="GO" id="GO:0005524">
    <property type="term" value="F:ATP binding"/>
    <property type="evidence" value="ECO:0007669"/>
    <property type="project" value="UniProtKB-UniRule"/>
</dbReference>
<dbReference type="Pfam" id="PF07714">
    <property type="entry name" value="PK_Tyr_Ser-Thr"/>
    <property type="match status" value="1"/>
</dbReference>
<dbReference type="HOGENOM" id="CLU_000288_7_12_1"/>
<dbReference type="Proteomes" id="UP000022910">
    <property type="component" value="Unassembled WGS sequence"/>
</dbReference>
<organism evidence="3 4">
    <name type="scientific">Rhizophagus irregularis (strain DAOM 197198w)</name>
    <name type="common">Glomus intraradices</name>
    <dbReference type="NCBI Taxonomy" id="1432141"/>
    <lineage>
        <taxon>Eukaryota</taxon>
        <taxon>Fungi</taxon>
        <taxon>Fungi incertae sedis</taxon>
        <taxon>Mucoromycota</taxon>
        <taxon>Glomeromycotina</taxon>
        <taxon>Glomeromycetes</taxon>
        <taxon>Glomerales</taxon>
        <taxon>Glomeraceae</taxon>
        <taxon>Rhizophagus</taxon>
    </lineage>
</organism>
<dbReference type="PROSITE" id="PS50011">
    <property type="entry name" value="PROTEIN_KINASE_DOM"/>
    <property type="match status" value="1"/>
</dbReference>
<dbReference type="InterPro" id="IPR011009">
    <property type="entry name" value="Kinase-like_dom_sf"/>
</dbReference>
<accession>A0A015JCV3</accession>
<dbReference type="GO" id="GO:0004672">
    <property type="term" value="F:protein kinase activity"/>
    <property type="evidence" value="ECO:0007669"/>
    <property type="project" value="InterPro"/>
</dbReference>
<dbReference type="PANTHER" id="PTHR43628">
    <property type="entry name" value="ACTIVATOR OF C KINASE PROTEIN 1-RELATED"/>
    <property type="match status" value="1"/>
</dbReference>
<dbReference type="InterPro" id="IPR000719">
    <property type="entry name" value="Prot_kinase_dom"/>
</dbReference>
<sequence length="643" mass="74931">MPDNKKMQDIENTYDWIEEAIVKEHLKYYEYKHFNNFQQIGAGNFGKVYRANWKTLERPLALKSFFNLDNTTVKEFVRLLKIQREVDLYNNIMRCHGITKFESESHDNNINYMLVMEYADGGSLRDYLMNNFGKLTWNDKYLMAHQLACAVSCLHNERIVHRNLHSDNILVHHNMIKLADFGLSRRIKTSNFQSKMIPYIDPKIFDRQRNNNNQTTQMYSLNEKSDVYSVGILLWEITSGRPPFYAKDDVNLTLKIAQGLREALIPDTPDDYIKIYTKCWDDEPNVRPTIFQVVDWLKAIVTKIDVTIDQQFSSNQKLYDNSESRELSQFIRNFDKINIKEIDPIAVSVEQEKLLFEKGFNIIVDEVNDYLVKLANKGIDWQLLKLQVIEYFNYHTIDLQEIYNWLLNNQNNSNSIFLLGYFNYFGIKTSKNIEKAFNLFLNASEKDHISAHYFVGNCYKYGNGTKKNEKLAFEYCEKSANKNFTNGQLDVGYFYKNGIAINKNIKKSLYWYEQAANSGNVIAMHYLGNCYKDGKNGVKKDYNKAFELFEQSAIEGYTSGMTSLGYCYDNGIGTEEDKQKAFELYQKSANLGSISSQFNLGNMYEHGDGITNDIDKAIYWYEKAAKQGDKVAQNKLEKLTKSQ</sequence>
<reference evidence="3 4" key="1">
    <citation type="submission" date="2014-02" db="EMBL/GenBank/DDBJ databases">
        <title>Single nucleus genome sequencing reveals high similarity among nuclei of an endomycorrhizal fungus.</title>
        <authorList>
            <person name="Lin K."/>
            <person name="Geurts R."/>
            <person name="Zhang Z."/>
            <person name="Limpens E."/>
            <person name="Saunders D.G."/>
            <person name="Mu D."/>
            <person name="Pang E."/>
            <person name="Cao H."/>
            <person name="Cha H."/>
            <person name="Lin T."/>
            <person name="Zhou Q."/>
            <person name="Shang Y."/>
            <person name="Li Y."/>
            <person name="Ivanov S."/>
            <person name="Sharma T."/>
            <person name="Velzen R.V."/>
            <person name="Ruijter N.D."/>
            <person name="Aanen D.K."/>
            <person name="Win J."/>
            <person name="Kamoun S."/>
            <person name="Bisseling T."/>
            <person name="Huang S."/>
        </authorList>
    </citation>
    <scope>NUCLEOTIDE SEQUENCE [LARGE SCALE GENOMIC DNA]</scope>
    <source>
        <strain evidence="4">DAOM197198w</strain>
    </source>
</reference>
<dbReference type="InterPro" id="IPR017441">
    <property type="entry name" value="Protein_kinase_ATP_BS"/>
</dbReference>
<keyword evidence="1" id="KW-0547">Nucleotide-binding</keyword>
<dbReference type="PRINTS" id="PR00109">
    <property type="entry name" value="TYRKINASE"/>
</dbReference>
<dbReference type="SMART" id="SM00671">
    <property type="entry name" value="SEL1"/>
    <property type="match status" value="6"/>
</dbReference>
<dbReference type="InterPro" id="IPR006597">
    <property type="entry name" value="Sel1-like"/>
</dbReference>
<dbReference type="Pfam" id="PF08238">
    <property type="entry name" value="Sel1"/>
    <property type="match status" value="6"/>
</dbReference>
<dbReference type="PROSITE" id="PS00107">
    <property type="entry name" value="PROTEIN_KINASE_ATP"/>
    <property type="match status" value="1"/>
</dbReference>
<feature type="binding site" evidence="1">
    <location>
        <position position="63"/>
    </location>
    <ligand>
        <name>ATP</name>
        <dbReference type="ChEBI" id="CHEBI:30616"/>
    </ligand>
</feature>
<dbReference type="PANTHER" id="PTHR43628:SF1">
    <property type="entry name" value="CHITIN SYNTHASE REGULATORY FACTOR 2-RELATED"/>
    <property type="match status" value="1"/>
</dbReference>
<dbReference type="InterPro" id="IPR001245">
    <property type="entry name" value="Ser-Thr/Tyr_kinase_cat_dom"/>
</dbReference>
<keyword evidence="1" id="KW-0067">ATP-binding</keyword>
<dbReference type="AlphaFoldDB" id="A0A015JCV3"/>
<proteinExistence type="predicted"/>
<dbReference type="OrthoDB" id="2390637at2759"/>
<keyword evidence="4" id="KW-1185">Reference proteome</keyword>
<dbReference type="InterPro" id="IPR052945">
    <property type="entry name" value="Mitotic_Regulator"/>
</dbReference>
<dbReference type="Gene3D" id="1.25.40.10">
    <property type="entry name" value="Tetratricopeptide repeat domain"/>
    <property type="match status" value="2"/>
</dbReference>